<accession>A0A2M7T7N1</accession>
<evidence type="ECO:0000313" key="1">
    <source>
        <dbReference type="EMBL" id="PIZ38327.1"/>
    </source>
</evidence>
<gene>
    <name evidence="1" type="ORF">COY37_06320</name>
</gene>
<reference evidence="2" key="1">
    <citation type="submission" date="2017-09" db="EMBL/GenBank/DDBJ databases">
        <title>Depth-based differentiation of microbial function through sediment-hosted aquifers and enrichment of novel symbionts in the deep terrestrial subsurface.</title>
        <authorList>
            <person name="Probst A.J."/>
            <person name="Ladd B."/>
            <person name="Jarett J.K."/>
            <person name="Geller-Mcgrath D.E."/>
            <person name="Sieber C.M.K."/>
            <person name="Emerson J.B."/>
            <person name="Anantharaman K."/>
            <person name="Thomas B.C."/>
            <person name="Malmstrom R."/>
            <person name="Stieglmeier M."/>
            <person name="Klingl A."/>
            <person name="Woyke T."/>
            <person name="Ryan C.M."/>
            <person name="Banfield J.F."/>
        </authorList>
    </citation>
    <scope>NUCLEOTIDE SEQUENCE [LARGE SCALE GENOMIC DNA]</scope>
</reference>
<dbReference type="InterPro" id="IPR003718">
    <property type="entry name" value="OsmC/Ohr_fam"/>
</dbReference>
<dbReference type="Pfam" id="PF02566">
    <property type="entry name" value="OsmC"/>
    <property type="match status" value="1"/>
</dbReference>
<dbReference type="AlphaFoldDB" id="A0A2M7T7N1"/>
<dbReference type="RefSeq" id="WP_286679363.1">
    <property type="nucleotide sequence ID" value="NZ_MNXI01000146.1"/>
</dbReference>
<dbReference type="PANTHER" id="PTHR34352:SF1">
    <property type="entry name" value="PROTEIN YHFA"/>
    <property type="match status" value="1"/>
</dbReference>
<protein>
    <submittedName>
        <fullName evidence="1">Osmotically inducible protein OsmC</fullName>
    </submittedName>
</protein>
<evidence type="ECO:0000313" key="2">
    <source>
        <dbReference type="Proteomes" id="UP000230956"/>
    </source>
</evidence>
<dbReference type="SUPFAM" id="SSF82784">
    <property type="entry name" value="OsmC-like"/>
    <property type="match status" value="1"/>
</dbReference>
<comment type="caution">
    <text evidence="1">The sequence shown here is derived from an EMBL/GenBank/DDBJ whole genome shotgun (WGS) entry which is preliminary data.</text>
</comment>
<dbReference type="InterPro" id="IPR036102">
    <property type="entry name" value="OsmC/Ohrsf"/>
</dbReference>
<dbReference type="Gene3D" id="3.30.300.20">
    <property type="match status" value="1"/>
</dbReference>
<name>A0A2M7T7N1_9ACTN</name>
<dbReference type="InterPro" id="IPR015946">
    <property type="entry name" value="KH_dom-like_a/b"/>
</dbReference>
<sequence length="137" mass="15114">MKAKVKWVDGQQFVGVNERNMPVVMDSLPEGGGEGVGPKPTELFLIAFAGCTGIDVISIMKKKRQKVTGFSVEIEGIQGEEFPKPFNDIKLIYKVKGENIDAKALESAIKLSEEKYCSIRATLTGRPNITHEYVIEP</sequence>
<proteinExistence type="predicted"/>
<dbReference type="Proteomes" id="UP000230956">
    <property type="component" value="Unassembled WGS sequence"/>
</dbReference>
<dbReference type="EMBL" id="PFNG01000151">
    <property type="protein sequence ID" value="PIZ38327.1"/>
    <property type="molecule type" value="Genomic_DNA"/>
</dbReference>
<dbReference type="Gene3D" id="2.20.25.10">
    <property type="match status" value="1"/>
</dbReference>
<dbReference type="PANTHER" id="PTHR34352">
    <property type="entry name" value="PROTEIN YHFA"/>
    <property type="match status" value="1"/>
</dbReference>
<organism evidence="1 2">
    <name type="scientific">Candidatus Aquicultor secundus</name>
    <dbReference type="NCBI Taxonomy" id="1973895"/>
    <lineage>
        <taxon>Bacteria</taxon>
        <taxon>Bacillati</taxon>
        <taxon>Actinomycetota</taxon>
        <taxon>Candidatus Aquicultoria</taxon>
        <taxon>Candidatus Aquicultorales</taxon>
        <taxon>Candidatus Aquicultoraceae</taxon>
        <taxon>Candidatus Aquicultor</taxon>
    </lineage>
</organism>